<evidence type="ECO:0000313" key="3">
    <source>
        <dbReference type="EMBL" id="TKJ40489.1"/>
    </source>
</evidence>
<name>A0A532V027_UNCL8</name>
<organism evidence="3 4">
    <name type="scientific">candidate division LCP-89 bacterium B3_LCP</name>
    <dbReference type="NCBI Taxonomy" id="2012998"/>
    <lineage>
        <taxon>Bacteria</taxon>
        <taxon>Pseudomonadati</taxon>
        <taxon>Bacteria division LCP-89</taxon>
    </lineage>
</organism>
<dbReference type="EMBL" id="NJBN01000005">
    <property type="protein sequence ID" value="TKJ40489.1"/>
    <property type="molecule type" value="Genomic_DNA"/>
</dbReference>
<dbReference type="InterPro" id="IPR016181">
    <property type="entry name" value="Acyl_CoA_acyltransferase"/>
</dbReference>
<dbReference type="Pfam" id="PF00583">
    <property type="entry name" value="Acetyltransf_1"/>
    <property type="match status" value="1"/>
</dbReference>
<feature type="domain" description="N-acetyltransferase" evidence="2">
    <location>
        <begin position="1"/>
        <end position="143"/>
    </location>
</feature>
<dbReference type="PANTHER" id="PTHR13947">
    <property type="entry name" value="GNAT FAMILY N-ACETYLTRANSFERASE"/>
    <property type="match status" value="1"/>
</dbReference>
<dbReference type="InterPro" id="IPR050769">
    <property type="entry name" value="NAT_camello-type"/>
</dbReference>
<dbReference type="Proteomes" id="UP000319619">
    <property type="component" value="Unassembled WGS sequence"/>
</dbReference>
<sequence>MEIELTTTPSAEDARTISQGLVDFNHEMVHDLDPEETEIKFSVLARDYDGEVTGGLRATCFWNTLHIELIWVSKEARGSGIGSSMVKKAELFAIKHGFEQALLETTSWQARPFYEKLGYELLATLPEYPKGHACHFLTKKLAEK</sequence>
<reference evidence="3 4" key="1">
    <citation type="submission" date="2017-06" db="EMBL/GenBank/DDBJ databases">
        <title>Novel microbial phyla capable of carbon fixation and sulfur reduction in deep-sea sediments.</title>
        <authorList>
            <person name="Huang J."/>
            <person name="Baker B."/>
            <person name="Wang Y."/>
        </authorList>
    </citation>
    <scope>NUCLEOTIDE SEQUENCE [LARGE SCALE GENOMIC DNA]</scope>
    <source>
        <strain evidence="3">B3_LCP</strain>
    </source>
</reference>
<dbReference type="SUPFAM" id="SSF55729">
    <property type="entry name" value="Acyl-CoA N-acyltransferases (Nat)"/>
    <property type="match status" value="1"/>
</dbReference>
<dbReference type="GO" id="GO:0008080">
    <property type="term" value="F:N-acetyltransferase activity"/>
    <property type="evidence" value="ECO:0007669"/>
    <property type="project" value="InterPro"/>
</dbReference>
<evidence type="ECO:0000259" key="2">
    <source>
        <dbReference type="PROSITE" id="PS51186"/>
    </source>
</evidence>
<proteinExistence type="predicted"/>
<dbReference type="Gene3D" id="3.40.630.30">
    <property type="match status" value="1"/>
</dbReference>
<dbReference type="PANTHER" id="PTHR13947:SF37">
    <property type="entry name" value="LD18367P"/>
    <property type="match status" value="1"/>
</dbReference>
<dbReference type="InterPro" id="IPR000182">
    <property type="entry name" value="GNAT_dom"/>
</dbReference>
<protein>
    <submittedName>
        <fullName evidence="3">GNAT family N-acetyltransferase</fullName>
    </submittedName>
</protein>
<dbReference type="PROSITE" id="PS51186">
    <property type="entry name" value="GNAT"/>
    <property type="match status" value="1"/>
</dbReference>
<dbReference type="AlphaFoldDB" id="A0A532V027"/>
<evidence type="ECO:0000313" key="4">
    <source>
        <dbReference type="Proteomes" id="UP000319619"/>
    </source>
</evidence>
<dbReference type="CDD" id="cd04301">
    <property type="entry name" value="NAT_SF"/>
    <property type="match status" value="1"/>
</dbReference>
<keyword evidence="1 3" id="KW-0808">Transferase</keyword>
<gene>
    <name evidence="3" type="ORF">CEE37_09250</name>
</gene>
<accession>A0A532V027</accession>
<comment type="caution">
    <text evidence="3">The sequence shown here is derived from an EMBL/GenBank/DDBJ whole genome shotgun (WGS) entry which is preliminary data.</text>
</comment>
<evidence type="ECO:0000256" key="1">
    <source>
        <dbReference type="ARBA" id="ARBA00022679"/>
    </source>
</evidence>